<evidence type="ECO:0000259" key="3">
    <source>
        <dbReference type="Pfam" id="PF04355"/>
    </source>
</evidence>
<proteinExistence type="predicted"/>
<dbReference type="OrthoDB" id="7203955at2"/>
<protein>
    <submittedName>
        <fullName evidence="4">Outer membrane protein assembly factor BamE</fullName>
    </submittedName>
</protein>
<keyword evidence="5" id="KW-1185">Reference proteome</keyword>
<reference evidence="4 5" key="1">
    <citation type="journal article" date="2014" name="Int. J. Syst. Evol. Microbiol.">
        <title>Complete genome sequence of Corynebacterium casei LMG S-19264T (=DSM 44701T), isolated from a smear-ripened cheese.</title>
        <authorList>
            <consortium name="US DOE Joint Genome Institute (JGI-PGF)"/>
            <person name="Walter F."/>
            <person name="Albersmeier A."/>
            <person name="Kalinowski J."/>
            <person name="Ruckert C."/>
        </authorList>
    </citation>
    <scope>NUCLEOTIDE SEQUENCE [LARGE SCALE GENOMIC DNA]</scope>
    <source>
        <strain evidence="4 5">CGMCC 1.7029</strain>
    </source>
</reference>
<dbReference type="Proteomes" id="UP000598196">
    <property type="component" value="Unassembled WGS sequence"/>
</dbReference>
<dbReference type="Gene3D" id="3.30.1450.10">
    <property type="match status" value="1"/>
</dbReference>
<organism evidence="4 5">
    <name type="scientific">Gemmobacter aquaticus</name>
    <dbReference type="NCBI Taxonomy" id="490185"/>
    <lineage>
        <taxon>Bacteria</taxon>
        <taxon>Pseudomonadati</taxon>
        <taxon>Pseudomonadota</taxon>
        <taxon>Alphaproteobacteria</taxon>
        <taxon>Rhodobacterales</taxon>
        <taxon>Paracoccaceae</taxon>
        <taxon>Gemmobacter</taxon>
    </lineage>
</organism>
<feature type="domain" description="Outer membrane protein assembly factor BamE" evidence="3">
    <location>
        <begin position="37"/>
        <end position="112"/>
    </location>
</feature>
<dbReference type="InterPro" id="IPR037873">
    <property type="entry name" value="BamE-like"/>
</dbReference>
<dbReference type="GO" id="GO:0019867">
    <property type="term" value="C:outer membrane"/>
    <property type="evidence" value="ECO:0007669"/>
    <property type="project" value="InterPro"/>
</dbReference>
<evidence type="ECO:0000313" key="4">
    <source>
        <dbReference type="EMBL" id="GGO25277.1"/>
    </source>
</evidence>
<name>A0A917YI16_9RHOB</name>
<sequence>MAAAGFGRFGRRMATWLAGAVCAVAIAACSPVYRDHGYAPSDKDLAQITVGVDTRETVAEKLGRPTASGLLNDQGWYFVQSRWRHYGARAPQEIDRQVVAISFTEAGKVSNVERFGLEEGRVVTLSRRVTETNVHGVGFLQQLFGNVGRLRASDIVD</sequence>
<keyword evidence="1" id="KW-0732">Signal</keyword>
<evidence type="ECO:0000256" key="1">
    <source>
        <dbReference type="ARBA" id="ARBA00022729"/>
    </source>
</evidence>
<accession>A0A917YI16</accession>
<dbReference type="Pfam" id="PF04355">
    <property type="entry name" value="BamE"/>
    <property type="match status" value="1"/>
</dbReference>
<evidence type="ECO:0000256" key="2">
    <source>
        <dbReference type="ARBA" id="ARBA00023136"/>
    </source>
</evidence>
<keyword evidence="2" id="KW-0472">Membrane</keyword>
<evidence type="ECO:0000313" key="5">
    <source>
        <dbReference type="Proteomes" id="UP000598196"/>
    </source>
</evidence>
<dbReference type="InterPro" id="IPR007450">
    <property type="entry name" value="BamE_dom"/>
</dbReference>
<dbReference type="AlphaFoldDB" id="A0A917YI16"/>
<dbReference type="EMBL" id="BMLP01000001">
    <property type="protein sequence ID" value="GGO25277.1"/>
    <property type="molecule type" value="Genomic_DNA"/>
</dbReference>
<dbReference type="RefSeq" id="WP_146285740.1">
    <property type="nucleotide sequence ID" value="NZ_BMLP01000001.1"/>
</dbReference>
<comment type="caution">
    <text evidence="4">The sequence shown here is derived from an EMBL/GenBank/DDBJ whole genome shotgun (WGS) entry which is preliminary data.</text>
</comment>
<gene>
    <name evidence="4" type="ORF">GCM10010991_04750</name>
</gene>